<comment type="caution">
    <text evidence="1">The sequence shown here is derived from an EMBL/GenBank/DDBJ whole genome shotgun (WGS) entry which is preliminary data.</text>
</comment>
<name>A0ACC2TUS5_9FUNG</name>
<evidence type="ECO:0000313" key="1">
    <source>
        <dbReference type="EMBL" id="KAJ9078267.1"/>
    </source>
</evidence>
<reference evidence="1" key="1">
    <citation type="submission" date="2022-04" db="EMBL/GenBank/DDBJ databases">
        <title>Genome of the entomopathogenic fungus Entomophthora muscae.</title>
        <authorList>
            <person name="Elya C."/>
            <person name="Lovett B.R."/>
            <person name="Lee E."/>
            <person name="Macias A.M."/>
            <person name="Hajek A.E."/>
            <person name="De Bivort B.L."/>
            <person name="Kasson M.T."/>
            <person name="De Fine Licht H.H."/>
            <person name="Stajich J.E."/>
        </authorList>
    </citation>
    <scope>NUCLEOTIDE SEQUENCE</scope>
    <source>
        <strain evidence="1">Berkeley</strain>
    </source>
</reference>
<dbReference type="Proteomes" id="UP001165960">
    <property type="component" value="Unassembled WGS sequence"/>
</dbReference>
<protein>
    <submittedName>
        <fullName evidence="1">Uncharacterized protein</fullName>
    </submittedName>
</protein>
<dbReference type="EMBL" id="QTSX02002155">
    <property type="protein sequence ID" value="KAJ9078267.1"/>
    <property type="molecule type" value="Genomic_DNA"/>
</dbReference>
<gene>
    <name evidence="1" type="ORF">DSO57_1008396</name>
</gene>
<keyword evidence="2" id="KW-1185">Reference proteome</keyword>
<proteinExistence type="predicted"/>
<evidence type="ECO:0000313" key="2">
    <source>
        <dbReference type="Proteomes" id="UP001165960"/>
    </source>
</evidence>
<accession>A0ACC2TUS5</accession>
<sequence length="227" mass="25763">MDQDRVLPVKYFEGMEERLAKLELALLRSKVIPPALQKMQQEHSADAKKGVGYDANKSLFRQYSEVMSGWGKIVSNRDEPLVSALVNKYSKAIDTCTLTEDKESQLLDSLNLSALDHKQKLSILLQNFSGLLNAANNLENSLLLDSSINPPAFRDYTKELDKLHMTIDSFDGFGTETRINDQKILVLLESYHLWCNAVSETFHYLMTGIQELEQRVHTLEKIRASEG</sequence>
<organism evidence="1 2">
    <name type="scientific">Entomophthora muscae</name>
    <dbReference type="NCBI Taxonomy" id="34485"/>
    <lineage>
        <taxon>Eukaryota</taxon>
        <taxon>Fungi</taxon>
        <taxon>Fungi incertae sedis</taxon>
        <taxon>Zoopagomycota</taxon>
        <taxon>Entomophthoromycotina</taxon>
        <taxon>Entomophthoromycetes</taxon>
        <taxon>Entomophthorales</taxon>
        <taxon>Entomophthoraceae</taxon>
        <taxon>Entomophthora</taxon>
    </lineage>
</organism>